<accession>G9ZTP5</accession>
<name>G9ZTP5_9LACO</name>
<comment type="caution">
    <text evidence="1">The sequence shown here is derived from an EMBL/GenBank/DDBJ whole genome shotgun (WGS) entry which is preliminary data.</text>
</comment>
<dbReference type="STRING" id="797515.HMPREF9103_03130"/>
<dbReference type="AlphaFoldDB" id="G9ZTP5"/>
<evidence type="ECO:0000313" key="1">
    <source>
        <dbReference type="EMBL" id="EHL95158.1"/>
    </source>
</evidence>
<gene>
    <name evidence="1" type="ORF">HMPREF9103_03130</name>
</gene>
<keyword evidence="2" id="KW-1185">Reference proteome</keyword>
<reference evidence="1 2" key="1">
    <citation type="submission" date="2011-09" db="EMBL/GenBank/DDBJ databases">
        <authorList>
            <person name="Weinstock G."/>
            <person name="Sodergren E."/>
            <person name="Clifton S."/>
            <person name="Fulton L."/>
            <person name="Fulton B."/>
            <person name="Courtney L."/>
            <person name="Fronick C."/>
            <person name="Harrison M."/>
            <person name="Strong C."/>
            <person name="Farmer C."/>
            <person name="Delahaunty K."/>
            <person name="Markovic C."/>
            <person name="Hall O."/>
            <person name="Minx P."/>
            <person name="Tomlinson C."/>
            <person name="Mitreva M."/>
            <person name="Hou S."/>
            <person name="Chen J."/>
            <person name="Wollam A."/>
            <person name="Pepin K.H."/>
            <person name="Johnson M."/>
            <person name="Bhonagiri V."/>
            <person name="Zhang X."/>
            <person name="Suruliraj S."/>
            <person name="Warren W."/>
            <person name="Chinwalla A."/>
            <person name="Mardis E.R."/>
            <person name="Wilson R.K."/>
        </authorList>
    </citation>
    <scope>NUCLEOTIDE SEQUENCE [LARGE SCALE GENOMIC DNA]</scope>
    <source>
        <strain evidence="1 2">F0439</strain>
    </source>
</reference>
<dbReference type="eggNOG" id="ENOG50309JW">
    <property type="taxonomic scope" value="Bacteria"/>
</dbReference>
<organism evidence="1 2">
    <name type="scientific">Lentilactobacillus parafarraginis F0439</name>
    <dbReference type="NCBI Taxonomy" id="797515"/>
    <lineage>
        <taxon>Bacteria</taxon>
        <taxon>Bacillati</taxon>
        <taxon>Bacillota</taxon>
        <taxon>Bacilli</taxon>
        <taxon>Lactobacillales</taxon>
        <taxon>Lactobacillaceae</taxon>
        <taxon>Lentilactobacillus</taxon>
    </lineage>
</organism>
<dbReference type="EMBL" id="AGEY01000211">
    <property type="protein sequence ID" value="EHL95158.1"/>
    <property type="molecule type" value="Genomic_DNA"/>
</dbReference>
<dbReference type="Proteomes" id="UP000004625">
    <property type="component" value="Unassembled WGS sequence"/>
</dbReference>
<evidence type="ECO:0000313" key="2">
    <source>
        <dbReference type="Proteomes" id="UP000004625"/>
    </source>
</evidence>
<protein>
    <submittedName>
        <fullName evidence="1">Uncharacterized protein</fullName>
    </submittedName>
</protein>
<dbReference type="PATRIC" id="fig|797515.3.peg.2844"/>
<sequence length="327" mass="38380">MITVANFDFNLNAAQVDGTGHFDFQDVFEFPDFIEMRPLLRQTVRKIAWESFKTPVLPVKVERATTALEIKLERETRKYARQVGRYSNQATEVSDLIHLYTKILQVISRRSDITEEIEDIIYAVNQTRLSLMGLPKLEGTGELYDPDQDRELEIGTYYYVVAKQLARPYLIDPAGELTPNNVKQAGHQLILRLTTYAYRDWDTYLMHEYDEQHIIKNKRGLSDKQYYDQLEGVELKYADRLYADVLADTFQDFTKVLVPQFMKQFDIISTDLRPYLQSNPGLAIRLTAIINRQFKVDKQGFEHVMDQPLAEIRNKYQFYRENFAERS</sequence>
<dbReference type="HOGENOM" id="CLU_865425_0_0_9"/>
<proteinExistence type="predicted"/>